<evidence type="ECO:0000313" key="4">
    <source>
        <dbReference type="EMBL" id="SVD73480.1"/>
    </source>
</evidence>
<dbReference type="GO" id="GO:0008270">
    <property type="term" value="F:zinc ion binding"/>
    <property type="evidence" value="ECO:0007669"/>
    <property type="project" value="InterPro"/>
</dbReference>
<sequence length="156" mass="16545">MPTDHERFIQMAIEEAEKGGAEGNSAVGSIIVEGGTVIGVGRNTALATKDPTAHAETVALRETAVALGRSDFSGCALYTTFQPCTMCSGAIMVSGISTVVMGARPNSGESPYGDFSVENLFQVSGWESKIEVVTGILVEECWKVRLDWAEKNGLNR</sequence>
<dbReference type="Gene3D" id="3.40.140.10">
    <property type="entry name" value="Cytidine Deaminase, domain 2"/>
    <property type="match status" value="1"/>
</dbReference>
<keyword evidence="1" id="KW-0479">Metal-binding</keyword>
<dbReference type="GO" id="GO:0016787">
    <property type="term" value="F:hydrolase activity"/>
    <property type="evidence" value="ECO:0007669"/>
    <property type="project" value="InterPro"/>
</dbReference>
<evidence type="ECO:0000259" key="3">
    <source>
        <dbReference type="PROSITE" id="PS51747"/>
    </source>
</evidence>
<dbReference type="PROSITE" id="PS00903">
    <property type="entry name" value="CYT_DCMP_DEAMINASES_1"/>
    <property type="match status" value="1"/>
</dbReference>
<keyword evidence="2" id="KW-0862">Zinc</keyword>
<reference evidence="4" key="1">
    <citation type="submission" date="2018-05" db="EMBL/GenBank/DDBJ databases">
        <authorList>
            <person name="Lanie J.A."/>
            <person name="Ng W.-L."/>
            <person name="Kazmierczak K.M."/>
            <person name="Andrzejewski T.M."/>
            <person name="Davidsen T.M."/>
            <person name="Wayne K.J."/>
            <person name="Tettelin H."/>
            <person name="Glass J.I."/>
            <person name="Rusch D."/>
            <person name="Podicherti R."/>
            <person name="Tsui H.-C.T."/>
            <person name="Winkler M.E."/>
        </authorList>
    </citation>
    <scope>NUCLEOTIDE SEQUENCE</scope>
</reference>
<organism evidence="4">
    <name type="scientific">marine metagenome</name>
    <dbReference type="NCBI Taxonomy" id="408172"/>
    <lineage>
        <taxon>unclassified sequences</taxon>
        <taxon>metagenomes</taxon>
        <taxon>ecological metagenomes</taxon>
    </lineage>
</organism>
<dbReference type="PROSITE" id="PS51747">
    <property type="entry name" value="CYT_DCMP_DEAMINASES_2"/>
    <property type="match status" value="1"/>
</dbReference>
<dbReference type="InterPro" id="IPR016193">
    <property type="entry name" value="Cytidine_deaminase-like"/>
</dbReference>
<gene>
    <name evidence="4" type="ORF">METZ01_LOCUS426334</name>
</gene>
<proteinExistence type="predicted"/>
<feature type="domain" description="CMP/dCMP-type deaminase" evidence="3">
    <location>
        <begin position="3"/>
        <end position="119"/>
    </location>
</feature>
<dbReference type="Pfam" id="PF00383">
    <property type="entry name" value="dCMP_cyt_deam_1"/>
    <property type="match status" value="1"/>
</dbReference>
<dbReference type="EMBL" id="UINC01169775">
    <property type="protein sequence ID" value="SVD73480.1"/>
    <property type="molecule type" value="Genomic_DNA"/>
</dbReference>
<evidence type="ECO:0000256" key="1">
    <source>
        <dbReference type="ARBA" id="ARBA00022723"/>
    </source>
</evidence>
<dbReference type="InterPro" id="IPR002125">
    <property type="entry name" value="CMP_dCMP_dom"/>
</dbReference>
<dbReference type="AlphaFoldDB" id="A0A382XRL0"/>
<protein>
    <recommendedName>
        <fullName evidence="3">CMP/dCMP-type deaminase domain-containing protein</fullName>
    </recommendedName>
</protein>
<dbReference type="PANTHER" id="PTHR11079:SF162">
    <property type="entry name" value="RIBOFLAVIN BIOSYNTHESIS PROTEIN PYRD, CHLOROPLASTIC"/>
    <property type="match status" value="1"/>
</dbReference>
<dbReference type="SUPFAM" id="SSF53927">
    <property type="entry name" value="Cytidine deaminase-like"/>
    <property type="match status" value="1"/>
</dbReference>
<dbReference type="CDD" id="cd01285">
    <property type="entry name" value="nucleoside_deaminase"/>
    <property type="match status" value="1"/>
</dbReference>
<name>A0A382XRL0_9ZZZZ</name>
<dbReference type="InterPro" id="IPR016192">
    <property type="entry name" value="APOBEC/CMP_deaminase_Zn-bd"/>
</dbReference>
<evidence type="ECO:0000256" key="2">
    <source>
        <dbReference type="ARBA" id="ARBA00022833"/>
    </source>
</evidence>
<accession>A0A382XRL0</accession>
<dbReference type="PANTHER" id="PTHR11079">
    <property type="entry name" value="CYTOSINE DEAMINASE FAMILY MEMBER"/>
    <property type="match status" value="1"/>
</dbReference>